<protein>
    <submittedName>
        <fullName evidence="2">Genomic scaffold, ProqFM164S01</fullName>
    </submittedName>
</protein>
<feature type="region of interest" description="Disordered" evidence="1">
    <location>
        <begin position="58"/>
        <end position="117"/>
    </location>
</feature>
<evidence type="ECO:0000313" key="2">
    <source>
        <dbReference type="EMBL" id="CDM29381.1"/>
    </source>
</evidence>
<evidence type="ECO:0000313" key="3">
    <source>
        <dbReference type="Proteomes" id="UP000030686"/>
    </source>
</evidence>
<organism evidence="2 3">
    <name type="scientific">Penicillium roqueforti (strain FM164)</name>
    <dbReference type="NCBI Taxonomy" id="1365484"/>
    <lineage>
        <taxon>Eukaryota</taxon>
        <taxon>Fungi</taxon>
        <taxon>Dikarya</taxon>
        <taxon>Ascomycota</taxon>
        <taxon>Pezizomycotina</taxon>
        <taxon>Eurotiomycetes</taxon>
        <taxon>Eurotiomycetidae</taxon>
        <taxon>Eurotiales</taxon>
        <taxon>Aspergillaceae</taxon>
        <taxon>Penicillium</taxon>
    </lineage>
</organism>
<feature type="compositionally biased region" description="Basic and acidic residues" evidence="1">
    <location>
        <begin position="69"/>
        <end position="81"/>
    </location>
</feature>
<dbReference type="OrthoDB" id="5392447at2759"/>
<name>W6Q0A6_PENRF</name>
<reference evidence="2" key="1">
    <citation type="journal article" date="2014" name="Nat. Commun.">
        <title>Multiple recent horizontal transfers of a large genomic region in cheese making fungi.</title>
        <authorList>
            <person name="Cheeseman K."/>
            <person name="Ropars J."/>
            <person name="Renault P."/>
            <person name="Dupont J."/>
            <person name="Gouzy J."/>
            <person name="Branca A."/>
            <person name="Abraham A.L."/>
            <person name="Ceppi M."/>
            <person name="Conseiller E."/>
            <person name="Debuchy R."/>
            <person name="Malagnac F."/>
            <person name="Goarin A."/>
            <person name="Silar P."/>
            <person name="Lacoste S."/>
            <person name="Sallet E."/>
            <person name="Bensimon A."/>
            <person name="Giraud T."/>
            <person name="Brygoo Y."/>
        </authorList>
    </citation>
    <scope>NUCLEOTIDE SEQUENCE [LARGE SCALE GENOMIC DNA]</scope>
    <source>
        <strain evidence="2">FM164</strain>
    </source>
</reference>
<evidence type="ECO:0000256" key="1">
    <source>
        <dbReference type="SAM" id="MobiDB-lite"/>
    </source>
</evidence>
<proteinExistence type="predicted"/>
<sequence length="117" mass="13188">MNTTIREENCKSVDLDGFGSTADDAWFDYHTAPMDGEEETGAHPHQVAAFKAYMKGDSTPSETAAIMTKPHDPDERTDIQRRHTTPRTGHNRRRAFSAALKPHARPHRLDKGNYQGR</sequence>
<gene>
    <name evidence="2" type="ORF">PROQFM164_S01g003193</name>
</gene>
<dbReference type="EMBL" id="HG792015">
    <property type="protein sequence ID" value="CDM29381.1"/>
    <property type="molecule type" value="Genomic_DNA"/>
</dbReference>
<feature type="compositionally biased region" description="Basic residues" evidence="1">
    <location>
        <begin position="82"/>
        <end position="95"/>
    </location>
</feature>
<keyword evidence="3" id="KW-1185">Reference proteome</keyword>
<dbReference type="Proteomes" id="UP000030686">
    <property type="component" value="Unassembled WGS sequence"/>
</dbReference>
<dbReference type="AlphaFoldDB" id="W6Q0A6"/>
<accession>W6Q0A6</accession>
<dbReference type="STRING" id="1365484.W6Q0A6"/>